<keyword evidence="1" id="KW-0732">Signal</keyword>
<gene>
    <name evidence="3" type="ORF">LTR97_006010</name>
</gene>
<feature type="domain" description="NTF2-like" evidence="2">
    <location>
        <begin position="41"/>
        <end position="185"/>
    </location>
</feature>
<evidence type="ECO:0000313" key="3">
    <source>
        <dbReference type="EMBL" id="KAK5699877.1"/>
    </source>
</evidence>
<dbReference type="Proteomes" id="UP001310594">
    <property type="component" value="Unassembled WGS sequence"/>
</dbReference>
<evidence type="ECO:0000256" key="1">
    <source>
        <dbReference type="SAM" id="SignalP"/>
    </source>
</evidence>
<evidence type="ECO:0000259" key="2">
    <source>
        <dbReference type="Pfam" id="PF26534"/>
    </source>
</evidence>
<name>A0AAN7ZU15_9PEZI</name>
<sequence length="190" mass="20254">MLGFEQSIALFALALHTSAIPLVANRDVVQDLFTRDDSSSCMSNNNALQIGGLWVELIGNYTQDLADAVLLPGFTDYSDSALSLNSACPQTTGPTPALMSAVFENRTQFEAGQGPQPSIQSTISQVWNGCTSVTMRYQMTNLGTRPVVGLIVMDVVAAPAGSSYPYQLAGIFSEFDVGSWISNLKDAGEC</sequence>
<feature type="signal peptide" evidence="1">
    <location>
        <begin position="1"/>
        <end position="19"/>
    </location>
</feature>
<proteinExistence type="predicted"/>
<dbReference type="AlphaFoldDB" id="A0AAN7ZU15"/>
<reference evidence="3" key="1">
    <citation type="submission" date="2023-08" db="EMBL/GenBank/DDBJ databases">
        <title>Black Yeasts Isolated from many extreme environments.</title>
        <authorList>
            <person name="Coleine C."/>
            <person name="Stajich J.E."/>
            <person name="Selbmann L."/>
        </authorList>
    </citation>
    <scope>NUCLEOTIDE SEQUENCE</scope>
    <source>
        <strain evidence="3">CCFEE 5810</strain>
    </source>
</reference>
<dbReference type="Pfam" id="PF26534">
    <property type="entry name" value="NTF2_7"/>
    <property type="match status" value="1"/>
</dbReference>
<protein>
    <recommendedName>
        <fullName evidence="2">NTF2-like domain-containing protein</fullName>
    </recommendedName>
</protein>
<dbReference type="EMBL" id="JAVRQU010000008">
    <property type="protein sequence ID" value="KAK5699877.1"/>
    <property type="molecule type" value="Genomic_DNA"/>
</dbReference>
<organism evidence="3 4">
    <name type="scientific">Elasticomyces elasticus</name>
    <dbReference type="NCBI Taxonomy" id="574655"/>
    <lineage>
        <taxon>Eukaryota</taxon>
        <taxon>Fungi</taxon>
        <taxon>Dikarya</taxon>
        <taxon>Ascomycota</taxon>
        <taxon>Pezizomycotina</taxon>
        <taxon>Dothideomycetes</taxon>
        <taxon>Dothideomycetidae</taxon>
        <taxon>Mycosphaerellales</taxon>
        <taxon>Teratosphaeriaceae</taxon>
        <taxon>Elasticomyces</taxon>
    </lineage>
</organism>
<evidence type="ECO:0000313" key="4">
    <source>
        <dbReference type="Proteomes" id="UP001310594"/>
    </source>
</evidence>
<comment type="caution">
    <text evidence="3">The sequence shown here is derived from an EMBL/GenBank/DDBJ whole genome shotgun (WGS) entry which is preliminary data.</text>
</comment>
<accession>A0AAN7ZU15</accession>
<feature type="chain" id="PRO_5042977263" description="NTF2-like domain-containing protein" evidence="1">
    <location>
        <begin position="20"/>
        <end position="190"/>
    </location>
</feature>
<dbReference type="InterPro" id="IPR058645">
    <property type="entry name" value="NTF2-like_dom_7"/>
</dbReference>